<dbReference type="SUPFAM" id="SSF55083">
    <property type="entry name" value="6-hydroxymethyl-7,8-dihydropterin pyrophosphokinase, HPPK"/>
    <property type="match status" value="1"/>
</dbReference>
<organism evidence="9 10">
    <name type="scientific">Deinococcus seoulensis</name>
    <dbReference type="NCBI Taxonomy" id="1837379"/>
    <lineage>
        <taxon>Bacteria</taxon>
        <taxon>Thermotogati</taxon>
        <taxon>Deinococcota</taxon>
        <taxon>Deinococci</taxon>
        <taxon>Deinococcales</taxon>
        <taxon>Deinococcaceae</taxon>
        <taxon>Deinococcus</taxon>
    </lineage>
</organism>
<proteinExistence type="predicted"/>
<evidence type="ECO:0000256" key="5">
    <source>
        <dbReference type="ARBA" id="ARBA00022777"/>
    </source>
</evidence>
<accession>A0ABQ2RNK1</accession>
<dbReference type="PANTHER" id="PTHR43071">
    <property type="entry name" value="2-AMINO-4-HYDROXY-6-HYDROXYMETHYLDIHYDROPTERIDINE PYROPHOSPHOKINASE"/>
    <property type="match status" value="1"/>
</dbReference>
<dbReference type="InterPro" id="IPR035907">
    <property type="entry name" value="Hppk_sf"/>
</dbReference>
<sequence length="174" mass="18410">MPPDPTADAYIALGANLGDPLAALRRAAAHLGTLGQVAGVSALYRTAPVGGPPGQPDYLNAAAHLRTTLSAETLLAALHDLEAAAGRERHERWEARTLDLDLITHGARVSAHPALTLPHPRAWDRPFVLAPLHDLNPDLRHPVTGETVRGALSRLGMGRLGMDGVQRVGGPWLP</sequence>
<reference evidence="10" key="1">
    <citation type="journal article" date="2019" name="Int. J. Syst. Evol. Microbiol.">
        <title>The Global Catalogue of Microorganisms (GCM) 10K type strain sequencing project: providing services to taxonomists for standard genome sequencing and annotation.</title>
        <authorList>
            <consortium name="The Broad Institute Genomics Platform"/>
            <consortium name="The Broad Institute Genome Sequencing Center for Infectious Disease"/>
            <person name="Wu L."/>
            <person name="Ma J."/>
        </authorList>
    </citation>
    <scope>NUCLEOTIDE SEQUENCE [LARGE SCALE GENOMIC DNA]</scope>
    <source>
        <strain evidence="10">JCM 31404</strain>
    </source>
</reference>
<comment type="pathway">
    <text evidence="1">Cofactor biosynthesis; tetrahydrofolate biosynthesis; 2-amino-4-hydroxy-6-hydroxymethyl-7,8-dihydropteridine diphosphate from 7,8-dihydroneopterin triphosphate: step 4/4.</text>
</comment>
<keyword evidence="3" id="KW-0808">Transferase</keyword>
<keyword evidence="6" id="KW-0067">ATP-binding</keyword>
<dbReference type="RefSeq" id="WP_189064125.1">
    <property type="nucleotide sequence ID" value="NZ_BMQM01000005.1"/>
</dbReference>
<evidence type="ECO:0000259" key="8">
    <source>
        <dbReference type="Pfam" id="PF01288"/>
    </source>
</evidence>
<evidence type="ECO:0000313" key="9">
    <source>
        <dbReference type="EMBL" id="GGR52500.1"/>
    </source>
</evidence>
<evidence type="ECO:0000256" key="4">
    <source>
        <dbReference type="ARBA" id="ARBA00022741"/>
    </source>
</evidence>
<dbReference type="EC" id="2.7.6.3" evidence="2"/>
<dbReference type="Pfam" id="PF01288">
    <property type="entry name" value="HPPK"/>
    <property type="match status" value="1"/>
</dbReference>
<evidence type="ECO:0000256" key="6">
    <source>
        <dbReference type="ARBA" id="ARBA00022840"/>
    </source>
</evidence>
<gene>
    <name evidence="9" type="ORF">GCM10008959_12560</name>
</gene>
<dbReference type="CDD" id="cd00483">
    <property type="entry name" value="HPPK"/>
    <property type="match status" value="1"/>
</dbReference>
<evidence type="ECO:0000256" key="2">
    <source>
        <dbReference type="ARBA" id="ARBA00013253"/>
    </source>
</evidence>
<keyword evidence="7" id="KW-0289">Folate biosynthesis</keyword>
<keyword evidence="5" id="KW-0418">Kinase</keyword>
<keyword evidence="4" id="KW-0547">Nucleotide-binding</keyword>
<evidence type="ECO:0000256" key="3">
    <source>
        <dbReference type="ARBA" id="ARBA00022679"/>
    </source>
</evidence>
<dbReference type="PANTHER" id="PTHR43071:SF1">
    <property type="entry name" value="2-AMINO-4-HYDROXY-6-HYDROXYMETHYLDIHYDROPTERIDINE PYROPHOSPHOKINASE"/>
    <property type="match status" value="1"/>
</dbReference>
<name>A0ABQ2RNK1_9DEIO</name>
<dbReference type="EMBL" id="BMQM01000005">
    <property type="protein sequence ID" value="GGR52500.1"/>
    <property type="molecule type" value="Genomic_DNA"/>
</dbReference>
<evidence type="ECO:0000256" key="7">
    <source>
        <dbReference type="ARBA" id="ARBA00022909"/>
    </source>
</evidence>
<protein>
    <recommendedName>
        <fullName evidence="2">2-amino-4-hydroxy-6-hydroxymethyldihydropteridine diphosphokinase</fullName>
        <ecNumber evidence="2">2.7.6.3</ecNumber>
    </recommendedName>
</protein>
<feature type="domain" description="7,8-dihydro-6-hydroxymethylpterin-pyrophosphokinase" evidence="8">
    <location>
        <begin position="10"/>
        <end position="137"/>
    </location>
</feature>
<comment type="caution">
    <text evidence="9">The sequence shown here is derived from an EMBL/GenBank/DDBJ whole genome shotgun (WGS) entry which is preliminary data.</text>
</comment>
<evidence type="ECO:0000313" key="10">
    <source>
        <dbReference type="Proteomes" id="UP000634308"/>
    </source>
</evidence>
<evidence type="ECO:0000256" key="1">
    <source>
        <dbReference type="ARBA" id="ARBA00005051"/>
    </source>
</evidence>
<dbReference type="Gene3D" id="3.30.70.560">
    <property type="entry name" value="7,8-Dihydro-6-hydroxymethylpterin-pyrophosphokinase HPPK"/>
    <property type="match status" value="1"/>
</dbReference>
<keyword evidence="10" id="KW-1185">Reference proteome</keyword>
<dbReference type="NCBIfam" id="TIGR01498">
    <property type="entry name" value="folK"/>
    <property type="match status" value="1"/>
</dbReference>
<dbReference type="Proteomes" id="UP000634308">
    <property type="component" value="Unassembled WGS sequence"/>
</dbReference>
<dbReference type="InterPro" id="IPR000550">
    <property type="entry name" value="Hppk"/>
</dbReference>